<reference evidence="1" key="1">
    <citation type="submission" date="2022-08" db="EMBL/GenBank/DDBJ databases">
        <title>Genome Sequence of Pycnoporus sanguineus.</title>
        <authorList>
            <person name="Buettner E."/>
        </authorList>
    </citation>
    <scope>NUCLEOTIDE SEQUENCE</scope>
    <source>
        <strain evidence="1">CG-C14</strain>
    </source>
</reference>
<dbReference type="EMBL" id="JANSHE010005462">
    <property type="protein sequence ID" value="KAJ2970877.1"/>
    <property type="molecule type" value="Genomic_DNA"/>
</dbReference>
<gene>
    <name evidence="1" type="ORF">NUW54_g12632</name>
</gene>
<accession>A0ACC1MW43</accession>
<comment type="caution">
    <text evidence="1">The sequence shown here is derived from an EMBL/GenBank/DDBJ whole genome shotgun (WGS) entry which is preliminary data.</text>
</comment>
<proteinExistence type="predicted"/>
<keyword evidence="2" id="KW-1185">Reference proteome</keyword>
<name>A0ACC1MW43_9APHY</name>
<organism evidence="1 2">
    <name type="scientific">Trametes sanguinea</name>
    <dbReference type="NCBI Taxonomy" id="158606"/>
    <lineage>
        <taxon>Eukaryota</taxon>
        <taxon>Fungi</taxon>
        <taxon>Dikarya</taxon>
        <taxon>Basidiomycota</taxon>
        <taxon>Agaricomycotina</taxon>
        <taxon>Agaricomycetes</taxon>
        <taxon>Polyporales</taxon>
        <taxon>Polyporaceae</taxon>
        <taxon>Trametes</taxon>
    </lineage>
</organism>
<evidence type="ECO:0000313" key="2">
    <source>
        <dbReference type="Proteomes" id="UP001144978"/>
    </source>
</evidence>
<sequence length="69" mass="7217">MSASTAAKSVSAKGKKAATLAQLACEEVNALFASVPGGSIAGEEEYTDFARRVLAQLVRPQPCPSYRLC</sequence>
<evidence type="ECO:0000313" key="1">
    <source>
        <dbReference type="EMBL" id="KAJ2970877.1"/>
    </source>
</evidence>
<dbReference type="Proteomes" id="UP001144978">
    <property type="component" value="Unassembled WGS sequence"/>
</dbReference>
<protein>
    <submittedName>
        <fullName evidence="1">Uncharacterized protein</fullName>
    </submittedName>
</protein>